<dbReference type="PROSITE" id="PS00221">
    <property type="entry name" value="MIP"/>
    <property type="match status" value="1"/>
</dbReference>
<dbReference type="OrthoDB" id="9807293at2"/>
<dbReference type="PANTHER" id="PTHR45724:SF13">
    <property type="entry name" value="AQUAPORIN NIP1-1-RELATED"/>
    <property type="match status" value="1"/>
</dbReference>
<evidence type="ECO:0000256" key="2">
    <source>
        <dbReference type="ARBA" id="ARBA00022448"/>
    </source>
</evidence>
<keyword evidence="10" id="KW-1185">Reference proteome</keyword>
<dbReference type="GO" id="GO:0015267">
    <property type="term" value="F:channel activity"/>
    <property type="evidence" value="ECO:0007669"/>
    <property type="project" value="InterPro"/>
</dbReference>
<keyword evidence="4 8" id="KW-1133">Transmembrane helix</keyword>
<dbReference type="SUPFAM" id="SSF81338">
    <property type="entry name" value="Aquaporin-like"/>
    <property type="match status" value="1"/>
</dbReference>
<keyword evidence="5 8" id="KW-0472">Membrane</keyword>
<evidence type="ECO:0000256" key="4">
    <source>
        <dbReference type="ARBA" id="ARBA00022989"/>
    </source>
</evidence>
<dbReference type="InterPro" id="IPR023271">
    <property type="entry name" value="Aquaporin-like"/>
</dbReference>
<feature type="transmembrane region" description="Helical" evidence="8">
    <location>
        <begin position="163"/>
        <end position="182"/>
    </location>
</feature>
<evidence type="ECO:0000313" key="10">
    <source>
        <dbReference type="Proteomes" id="UP000000557"/>
    </source>
</evidence>
<gene>
    <name evidence="9" type="ordered locus">glr0003</name>
</gene>
<feature type="transmembrane region" description="Helical" evidence="8">
    <location>
        <begin position="50"/>
        <end position="72"/>
    </location>
</feature>
<feature type="transmembrane region" description="Helical" evidence="8">
    <location>
        <begin position="78"/>
        <end position="98"/>
    </location>
</feature>
<feature type="transmembrane region" description="Helical" evidence="8">
    <location>
        <begin position="128"/>
        <end position="151"/>
    </location>
</feature>
<dbReference type="eggNOG" id="COG0580">
    <property type="taxonomic scope" value="Bacteria"/>
</dbReference>
<feature type="transmembrane region" description="Helical" evidence="8">
    <location>
        <begin position="237"/>
        <end position="254"/>
    </location>
</feature>
<evidence type="ECO:0000256" key="6">
    <source>
        <dbReference type="RuleBase" id="RU000477"/>
    </source>
</evidence>
<dbReference type="PRINTS" id="PR00783">
    <property type="entry name" value="MINTRINSICP"/>
</dbReference>
<accession>Q7NPQ2</accession>
<name>Q7NPQ2_GLOVI</name>
<dbReference type="HOGENOM" id="CLU_020019_3_2_3"/>
<dbReference type="STRING" id="251221.gene:10757472"/>
<dbReference type="GO" id="GO:0016020">
    <property type="term" value="C:membrane"/>
    <property type="evidence" value="ECO:0007669"/>
    <property type="project" value="UniProtKB-SubCell"/>
</dbReference>
<dbReference type="PhylomeDB" id="Q7NPQ2"/>
<reference evidence="9 10" key="1">
    <citation type="journal article" date="2003" name="DNA Res.">
        <title>Complete genome structure of Gloeobacter violaceus PCC 7421, a cyanobacterium that lacks thylakoids.</title>
        <authorList>
            <person name="Nakamura Y."/>
            <person name="Kaneko T."/>
            <person name="Sato S."/>
            <person name="Mimuro M."/>
            <person name="Miyashita H."/>
            <person name="Tsuchiya T."/>
            <person name="Sasamoto S."/>
            <person name="Watanabe A."/>
            <person name="Kawashima K."/>
            <person name="Kishida Y."/>
            <person name="Kiyokawa C."/>
            <person name="Kohara M."/>
            <person name="Matsumoto M."/>
            <person name="Matsuno A."/>
            <person name="Nakazaki N."/>
            <person name="Shimpo S."/>
            <person name="Takeuchi C."/>
            <person name="Yamada M."/>
            <person name="Tabata S."/>
        </authorList>
    </citation>
    <scope>NUCLEOTIDE SEQUENCE [LARGE SCALE GENOMIC DNA]</scope>
    <source>
        <strain evidence="10">ATCC 29082 / PCC 7421</strain>
    </source>
</reference>
<proteinExistence type="inferred from homology"/>
<dbReference type="Gene3D" id="1.20.1080.10">
    <property type="entry name" value="Glycerol uptake facilitator protein"/>
    <property type="match status" value="1"/>
</dbReference>
<keyword evidence="2 6" id="KW-0813">Transport</keyword>
<dbReference type="Pfam" id="PF00230">
    <property type="entry name" value="MIP"/>
    <property type="match status" value="1"/>
</dbReference>
<feature type="transmembrane region" description="Helical" evidence="8">
    <location>
        <begin position="194"/>
        <end position="217"/>
    </location>
</feature>
<feature type="region of interest" description="Disordered" evidence="7">
    <location>
        <begin position="1"/>
        <end position="43"/>
    </location>
</feature>
<evidence type="ECO:0000256" key="8">
    <source>
        <dbReference type="SAM" id="Phobius"/>
    </source>
</evidence>
<dbReference type="AlphaFoldDB" id="Q7NPQ2"/>
<dbReference type="NCBIfam" id="TIGR00861">
    <property type="entry name" value="MIP"/>
    <property type="match status" value="1"/>
</dbReference>
<dbReference type="InterPro" id="IPR022357">
    <property type="entry name" value="MIP_CS"/>
</dbReference>
<evidence type="ECO:0000256" key="3">
    <source>
        <dbReference type="ARBA" id="ARBA00022692"/>
    </source>
</evidence>
<evidence type="ECO:0000256" key="7">
    <source>
        <dbReference type="SAM" id="MobiDB-lite"/>
    </source>
</evidence>
<dbReference type="InterPro" id="IPR034294">
    <property type="entry name" value="Aquaporin_transptr"/>
</dbReference>
<feature type="compositionally biased region" description="Low complexity" evidence="7">
    <location>
        <begin position="18"/>
        <end position="35"/>
    </location>
</feature>
<evidence type="ECO:0000256" key="1">
    <source>
        <dbReference type="ARBA" id="ARBA00004141"/>
    </source>
</evidence>
<dbReference type="EnsemblBacteria" id="BAC87944">
    <property type="protein sequence ID" value="BAC87944"/>
    <property type="gene ID" value="BAC87944"/>
</dbReference>
<comment type="similarity">
    <text evidence="6">Belongs to the MIP/aquaporin (TC 1.A.8) family.</text>
</comment>
<organism evidence="9 10">
    <name type="scientific">Gloeobacter violaceus (strain ATCC 29082 / PCC 7421)</name>
    <dbReference type="NCBI Taxonomy" id="251221"/>
    <lineage>
        <taxon>Bacteria</taxon>
        <taxon>Bacillati</taxon>
        <taxon>Cyanobacteriota</taxon>
        <taxon>Cyanophyceae</taxon>
        <taxon>Gloeobacterales</taxon>
        <taxon>Gloeobacteraceae</taxon>
        <taxon>Gloeobacter</taxon>
    </lineage>
</organism>
<keyword evidence="3 6" id="KW-0812">Transmembrane</keyword>
<comment type="subcellular location">
    <subcellularLocation>
        <location evidence="1">Membrane</location>
        <topology evidence="1">Multi-pass membrane protein</topology>
    </subcellularLocation>
</comment>
<evidence type="ECO:0000256" key="5">
    <source>
        <dbReference type="ARBA" id="ARBA00023136"/>
    </source>
</evidence>
<dbReference type="InParanoid" id="Q7NPQ2"/>
<dbReference type="PATRIC" id="fig|251221.4.peg.3"/>
<feature type="compositionally biased region" description="Basic and acidic residues" evidence="7">
    <location>
        <begin position="1"/>
        <end position="12"/>
    </location>
</feature>
<dbReference type="InterPro" id="IPR000425">
    <property type="entry name" value="MIP"/>
</dbReference>
<sequence>MFPVLADKRSDEPISPQPSEAAVSRPASAPARAPSGSDTPVESTWPRRELLAEAVGTFVLVFAGTGAVVVNAVSGGALTHLGISFVFGAVVAALIYTLGHISGAHINPAVTLTLWALGRFPARRVVPYMLVQLAGAAAASVAVLVCFGNQAKLGATLPLAGNWAQAFAVELLLTFILMLVICGSALDARAPRGFAGLAIGLTVGLEAGFGGPISGASMNPARSFGPALVAGAWEAHWVYWLAPIAGALLAGWVWHQMRDPLEETSSRLDGG</sequence>
<dbReference type="RefSeq" id="WP_011140007.1">
    <property type="nucleotide sequence ID" value="NC_005125.1"/>
</dbReference>
<dbReference type="Proteomes" id="UP000000557">
    <property type="component" value="Chromosome"/>
</dbReference>
<dbReference type="EMBL" id="BA000045">
    <property type="protein sequence ID" value="BAC87944.1"/>
    <property type="molecule type" value="Genomic_DNA"/>
</dbReference>
<reference evidence="9 10" key="2">
    <citation type="journal article" date="2003" name="DNA Res.">
        <title>Complete genome structure of Gloeobacter violaceus PCC 7421, a cyanobacterium that lacks thylakoids (supplement).</title>
        <authorList>
            <person name="Nakamura Y."/>
            <person name="Kaneko T."/>
            <person name="Sato S."/>
            <person name="Mimuro M."/>
            <person name="Miyashita H."/>
            <person name="Tsuchiya T."/>
            <person name="Sasamoto S."/>
            <person name="Watanabe A."/>
            <person name="Kawashima K."/>
            <person name="Kishida Y."/>
            <person name="Kiyokawa C."/>
            <person name="Kohara M."/>
            <person name="Matsumoto M."/>
            <person name="Matsuno A."/>
            <person name="Nakazaki N."/>
            <person name="Shimpo S."/>
            <person name="Takeuchi C."/>
            <person name="Yamada M."/>
            <person name="Tabata S."/>
        </authorList>
    </citation>
    <scope>NUCLEOTIDE SEQUENCE [LARGE SCALE GENOMIC DNA]</scope>
    <source>
        <strain evidence="10">ATCC 29082 / PCC 7421</strain>
    </source>
</reference>
<evidence type="ECO:0000313" key="9">
    <source>
        <dbReference type="EMBL" id="BAC87944.1"/>
    </source>
</evidence>
<protein>
    <submittedName>
        <fullName evidence="9">Glr0003 protein</fullName>
    </submittedName>
</protein>
<dbReference type="PANTHER" id="PTHR45724">
    <property type="entry name" value="AQUAPORIN NIP2-1"/>
    <property type="match status" value="1"/>
</dbReference>
<dbReference type="KEGG" id="gvi:glr0003"/>
<dbReference type="CDD" id="cd00333">
    <property type="entry name" value="MIP"/>
    <property type="match status" value="1"/>
</dbReference>